<name>A0A3P1BDQ1_9BACT</name>
<comment type="caution">
    <text evidence="6">The sequence shown here is derived from an EMBL/GenBank/DDBJ whole genome shotgun (WGS) entry which is preliminary data.</text>
</comment>
<keyword evidence="7" id="KW-1185">Reference proteome</keyword>
<proteinExistence type="inferred from homology"/>
<reference evidence="6 7" key="1">
    <citation type="submission" date="2018-11" db="EMBL/GenBank/DDBJ databases">
        <authorList>
            <person name="Zhou Z."/>
            <person name="Wang G."/>
        </authorList>
    </citation>
    <scope>NUCLEOTIDE SEQUENCE [LARGE SCALE GENOMIC DNA]</scope>
    <source>
        <strain evidence="6 7">KCTC52004</strain>
    </source>
</reference>
<dbReference type="PANTHER" id="PTHR43133">
    <property type="entry name" value="RNA POLYMERASE ECF-TYPE SIGMA FACTO"/>
    <property type="match status" value="1"/>
</dbReference>
<dbReference type="GO" id="GO:0003677">
    <property type="term" value="F:DNA binding"/>
    <property type="evidence" value="ECO:0007669"/>
    <property type="project" value="InterPro"/>
</dbReference>
<keyword evidence="3" id="KW-0731">Sigma factor</keyword>
<dbReference type="PANTHER" id="PTHR43133:SF46">
    <property type="entry name" value="RNA POLYMERASE SIGMA-70 FACTOR ECF SUBFAMILY"/>
    <property type="match status" value="1"/>
</dbReference>
<dbReference type="OrthoDB" id="9150024at2"/>
<keyword evidence="4" id="KW-0804">Transcription</keyword>
<evidence type="ECO:0000313" key="7">
    <source>
        <dbReference type="Proteomes" id="UP000271925"/>
    </source>
</evidence>
<dbReference type="AlphaFoldDB" id="A0A3P1BDQ1"/>
<evidence type="ECO:0000259" key="5">
    <source>
        <dbReference type="Pfam" id="PF08281"/>
    </source>
</evidence>
<dbReference type="InterPro" id="IPR036388">
    <property type="entry name" value="WH-like_DNA-bd_sf"/>
</dbReference>
<sequence length="204" mass="23669">MEHVTAAEYKNLTPQELWQRFKAGDELAFGELAQVHYRSLYNYGLRLTTDSERVWDAIQDLLLDLWDHRTTVGDAVFVKAYLLKSLRYKLLKTRSGPTAVDIDESTPAQLPFADSIEQQIIDSESQTEQTRLLHQLMASLSKRQQEVLYLRFYQNLDNHEIAQIMGLERQSVANLLHRTFKELRSQWSSSLLLLLLEMIRSGAN</sequence>
<dbReference type="Gene3D" id="1.10.1740.10">
    <property type="match status" value="1"/>
</dbReference>
<dbReference type="InterPro" id="IPR013325">
    <property type="entry name" value="RNA_pol_sigma_r2"/>
</dbReference>
<dbReference type="GO" id="GO:0016987">
    <property type="term" value="F:sigma factor activity"/>
    <property type="evidence" value="ECO:0007669"/>
    <property type="project" value="UniProtKB-KW"/>
</dbReference>
<dbReference type="Gene3D" id="1.10.10.10">
    <property type="entry name" value="Winged helix-like DNA-binding domain superfamily/Winged helix DNA-binding domain"/>
    <property type="match status" value="1"/>
</dbReference>
<evidence type="ECO:0000313" key="6">
    <source>
        <dbReference type="EMBL" id="RRA99051.1"/>
    </source>
</evidence>
<dbReference type="InterPro" id="IPR013324">
    <property type="entry name" value="RNA_pol_sigma_r3/r4-like"/>
</dbReference>
<dbReference type="RefSeq" id="WP_124878971.1">
    <property type="nucleotide sequence ID" value="NZ_RQJO01000015.1"/>
</dbReference>
<dbReference type="InterPro" id="IPR013249">
    <property type="entry name" value="RNA_pol_sigma70_r4_t2"/>
</dbReference>
<feature type="domain" description="RNA polymerase sigma factor 70 region 4 type 2" evidence="5">
    <location>
        <begin position="131"/>
        <end position="183"/>
    </location>
</feature>
<gene>
    <name evidence="6" type="ORF">EHT25_29180</name>
</gene>
<dbReference type="SUPFAM" id="SSF88946">
    <property type="entry name" value="Sigma2 domain of RNA polymerase sigma factors"/>
    <property type="match status" value="1"/>
</dbReference>
<keyword evidence="2" id="KW-0805">Transcription regulation</keyword>
<accession>A0A3P1BDQ1</accession>
<dbReference type="Proteomes" id="UP000271925">
    <property type="component" value="Unassembled WGS sequence"/>
</dbReference>
<dbReference type="CDD" id="cd06171">
    <property type="entry name" value="Sigma70_r4"/>
    <property type="match status" value="1"/>
</dbReference>
<evidence type="ECO:0000256" key="2">
    <source>
        <dbReference type="ARBA" id="ARBA00023015"/>
    </source>
</evidence>
<evidence type="ECO:0000256" key="3">
    <source>
        <dbReference type="ARBA" id="ARBA00023082"/>
    </source>
</evidence>
<comment type="similarity">
    <text evidence="1">Belongs to the sigma-70 factor family. ECF subfamily.</text>
</comment>
<dbReference type="NCBIfam" id="TIGR02937">
    <property type="entry name" value="sigma70-ECF"/>
    <property type="match status" value="1"/>
</dbReference>
<dbReference type="Pfam" id="PF08281">
    <property type="entry name" value="Sigma70_r4_2"/>
    <property type="match status" value="1"/>
</dbReference>
<dbReference type="InterPro" id="IPR014284">
    <property type="entry name" value="RNA_pol_sigma-70_dom"/>
</dbReference>
<evidence type="ECO:0000256" key="4">
    <source>
        <dbReference type="ARBA" id="ARBA00023163"/>
    </source>
</evidence>
<dbReference type="InterPro" id="IPR039425">
    <property type="entry name" value="RNA_pol_sigma-70-like"/>
</dbReference>
<protein>
    <submittedName>
        <fullName evidence="6">Sigma-70 family RNA polymerase sigma factor</fullName>
    </submittedName>
</protein>
<dbReference type="EMBL" id="RQJO01000015">
    <property type="protein sequence ID" value="RRA99051.1"/>
    <property type="molecule type" value="Genomic_DNA"/>
</dbReference>
<evidence type="ECO:0000256" key="1">
    <source>
        <dbReference type="ARBA" id="ARBA00010641"/>
    </source>
</evidence>
<dbReference type="GO" id="GO:0006352">
    <property type="term" value="P:DNA-templated transcription initiation"/>
    <property type="evidence" value="ECO:0007669"/>
    <property type="project" value="InterPro"/>
</dbReference>
<dbReference type="SUPFAM" id="SSF88659">
    <property type="entry name" value="Sigma3 and sigma4 domains of RNA polymerase sigma factors"/>
    <property type="match status" value="1"/>
</dbReference>
<organism evidence="6 7">
    <name type="scientific">Larkinella rosea</name>
    <dbReference type="NCBI Taxonomy" id="2025312"/>
    <lineage>
        <taxon>Bacteria</taxon>
        <taxon>Pseudomonadati</taxon>
        <taxon>Bacteroidota</taxon>
        <taxon>Cytophagia</taxon>
        <taxon>Cytophagales</taxon>
        <taxon>Spirosomataceae</taxon>
        <taxon>Larkinella</taxon>
    </lineage>
</organism>